<feature type="compositionally biased region" description="Gly residues" evidence="1">
    <location>
        <begin position="318"/>
        <end position="350"/>
    </location>
</feature>
<name>A0A653F2E4_9MYCO</name>
<proteinExistence type="predicted"/>
<feature type="region of interest" description="Disordered" evidence="1">
    <location>
        <begin position="154"/>
        <end position="182"/>
    </location>
</feature>
<sequence>MFTGINNHAGALVTAIVALTGAATLHTGAAAADPNQDDQFLALLEKKEIPVLANAPRVIAAAHKVCRKLDGGMPVNDIMDGLRNDAYNTDPTVRLYPARVETTMTRFISASVEIYCPYHHSKIAAIMANPVPGSYEPTNRVAAHMHIAVDSRSDLREPPPALDTTNTSAAWQESTGTGTVRLPPSIHGGVLVAGRYGDDRTGYDVHGTVLTSLIGVVPMGDPLLPNPPPMPAPPPPTAQILTPPPPIAAPPPPPQQPPPPPQQPPPPQEPPPPPPQEPPPPPPQELPPPPQELPPPPQEPPPPPQQVQPPADAPQPGGAAGSGGTGDGGSGSGGSGSGGGGSAGSGGGGPVKPPPGPPGVIRLAP</sequence>
<organism evidence="3">
    <name type="scientific">Mycobacterium riyadhense</name>
    <dbReference type="NCBI Taxonomy" id="486698"/>
    <lineage>
        <taxon>Bacteria</taxon>
        <taxon>Bacillati</taxon>
        <taxon>Actinomycetota</taxon>
        <taxon>Actinomycetes</taxon>
        <taxon>Mycobacteriales</taxon>
        <taxon>Mycobacteriaceae</taxon>
        <taxon>Mycobacterium</taxon>
    </lineage>
</organism>
<feature type="domain" description="DUF732" evidence="2">
    <location>
        <begin position="36"/>
        <end position="117"/>
    </location>
</feature>
<feature type="compositionally biased region" description="Pro residues" evidence="1">
    <location>
        <begin position="225"/>
        <end position="313"/>
    </location>
</feature>
<reference evidence="3" key="1">
    <citation type="submission" date="2019-05" db="EMBL/GenBank/DDBJ databases">
        <authorList>
            <person name="Naeem R."/>
            <person name="Antony C."/>
            <person name="Guan Q."/>
        </authorList>
    </citation>
    <scope>NUCLEOTIDE SEQUENCE</scope>
    <source>
        <strain evidence="3">2</strain>
    </source>
</reference>
<dbReference type="InterPro" id="IPR007969">
    <property type="entry name" value="DUF732"/>
</dbReference>
<dbReference type="Pfam" id="PF05305">
    <property type="entry name" value="DUF732"/>
    <property type="match status" value="1"/>
</dbReference>
<evidence type="ECO:0000313" key="3">
    <source>
        <dbReference type="EMBL" id="VTP03927.1"/>
    </source>
</evidence>
<gene>
    <name evidence="3" type="ORF">BIN_B_05309</name>
</gene>
<feature type="compositionally biased region" description="Polar residues" evidence="1">
    <location>
        <begin position="163"/>
        <end position="178"/>
    </location>
</feature>
<dbReference type="EMBL" id="LR589178">
    <property type="protein sequence ID" value="VTP03927.1"/>
    <property type="molecule type" value="Genomic_DNA"/>
</dbReference>
<protein>
    <recommendedName>
        <fullName evidence="2">DUF732 domain-containing protein</fullName>
    </recommendedName>
</protein>
<accession>A0A653F2E4</accession>
<evidence type="ECO:0000259" key="2">
    <source>
        <dbReference type="Pfam" id="PF05305"/>
    </source>
</evidence>
<dbReference type="PRINTS" id="PR01217">
    <property type="entry name" value="PRICHEXTENSN"/>
</dbReference>
<evidence type="ECO:0000256" key="1">
    <source>
        <dbReference type="SAM" id="MobiDB-lite"/>
    </source>
</evidence>
<feature type="region of interest" description="Disordered" evidence="1">
    <location>
        <begin position="225"/>
        <end position="365"/>
    </location>
</feature>
<dbReference type="AlphaFoldDB" id="A0A653F2E4"/>